<protein>
    <recommendedName>
        <fullName evidence="1">Histidine kinase/HSP90-like ATPase domain-containing protein</fullName>
    </recommendedName>
</protein>
<evidence type="ECO:0000259" key="1">
    <source>
        <dbReference type="Pfam" id="PF02518"/>
    </source>
</evidence>
<name>A0AAN4UD12_9ENTE</name>
<reference evidence="3" key="1">
    <citation type="submission" date="2019-08" db="EMBL/GenBank/DDBJ databases">
        <authorList>
            <person name="Ishikawa M."/>
            <person name="Suzuki T."/>
            <person name="Matsutani M."/>
        </authorList>
    </citation>
    <scope>NUCLEOTIDE SEQUENCE</scope>
    <source>
        <strain evidence="3">7C1</strain>
        <strain evidence="2">8C4</strain>
    </source>
</reference>
<dbReference type="EMBL" id="BKBQ01000037">
    <property type="protein sequence ID" value="GEQ55202.1"/>
    <property type="molecule type" value="Genomic_DNA"/>
</dbReference>
<gene>
    <name evidence="2" type="ORF">TK11N_20400</name>
    <name evidence="3" type="ORF">TK2N_20460</name>
</gene>
<feature type="domain" description="Histidine kinase/HSP90-like ATPase" evidence="1">
    <location>
        <begin position="4"/>
        <end position="111"/>
    </location>
</feature>
<dbReference type="InterPro" id="IPR036890">
    <property type="entry name" value="HATPase_C_sf"/>
</dbReference>
<proteinExistence type="predicted"/>
<dbReference type="RefSeq" id="WP_157977725.1">
    <property type="nucleotide sequence ID" value="NZ_BJYN01000062.1"/>
</dbReference>
<dbReference type="GeneID" id="69984901"/>
<organism evidence="3 4">
    <name type="scientific">Tetragenococcus koreensis</name>
    <dbReference type="NCBI Taxonomy" id="290335"/>
    <lineage>
        <taxon>Bacteria</taxon>
        <taxon>Bacillati</taxon>
        <taxon>Bacillota</taxon>
        <taxon>Bacilli</taxon>
        <taxon>Lactobacillales</taxon>
        <taxon>Enterococcaceae</taxon>
        <taxon>Tetragenococcus</taxon>
    </lineage>
</organism>
<comment type="caution">
    <text evidence="3">The sequence shown here is derived from an EMBL/GenBank/DDBJ whole genome shotgun (WGS) entry which is preliminary data.</text>
</comment>
<dbReference type="EMBL" id="BKBO01000037">
    <property type="protein sequence ID" value="GEQ50188.1"/>
    <property type="molecule type" value="Genomic_DNA"/>
</dbReference>
<evidence type="ECO:0000313" key="4">
    <source>
        <dbReference type="Proteomes" id="UP000886597"/>
    </source>
</evidence>
<sequence length="114" mass="12715">MRSDINRIKVIVDELLSNAVNSDSTNIDINVSRSKDTITIKVVDNGKGMDKETLEKAKERLNHSYRKDFEEYYGQLAGKQISHGGLTIVGMQVNEAEIESSKGEGTTVTVKKER</sequence>
<dbReference type="SUPFAM" id="SSF55874">
    <property type="entry name" value="ATPase domain of HSP90 chaperone/DNA topoisomerase II/histidine kinase"/>
    <property type="match status" value="1"/>
</dbReference>
<reference evidence="3" key="2">
    <citation type="journal article" date="2020" name="Int. Dairy J.">
        <title>Lactic acid bacterial diversity in Brie cheese focusing on salt concentration and pH of isolation medium and characterisation of halophilic and alkaliphilic lactic acid bacterial isolates.</title>
        <authorList>
            <person name="Unno R."/>
            <person name="Matsutani M."/>
            <person name="Suzuki T."/>
            <person name="Kodama K."/>
            <person name="Matsushita H."/>
            <person name="Yamasato K."/>
            <person name="Koizumi Y."/>
            <person name="Ishikawa M."/>
        </authorList>
    </citation>
    <scope>NUCLEOTIDE SEQUENCE</scope>
    <source>
        <strain evidence="3">7C1</strain>
        <strain evidence="2">8C4</strain>
    </source>
</reference>
<dbReference type="Pfam" id="PF02518">
    <property type="entry name" value="HATPase_c"/>
    <property type="match status" value="1"/>
</dbReference>
<dbReference type="Gene3D" id="3.30.565.10">
    <property type="entry name" value="Histidine kinase-like ATPase, C-terminal domain"/>
    <property type="match status" value="1"/>
</dbReference>
<keyword evidence="5" id="KW-1185">Reference proteome</keyword>
<accession>A0AAN4UD12</accession>
<evidence type="ECO:0000313" key="5">
    <source>
        <dbReference type="Proteomes" id="UP000886607"/>
    </source>
</evidence>
<dbReference type="Proteomes" id="UP000886607">
    <property type="component" value="Unassembled WGS sequence"/>
</dbReference>
<evidence type="ECO:0000313" key="3">
    <source>
        <dbReference type="EMBL" id="GEQ55202.1"/>
    </source>
</evidence>
<dbReference type="AlphaFoldDB" id="A0AAN4UD12"/>
<dbReference type="InterPro" id="IPR003594">
    <property type="entry name" value="HATPase_dom"/>
</dbReference>
<evidence type="ECO:0000313" key="2">
    <source>
        <dbReference type="EMBL" id="GEQ50188.1"/>
    </source>
</evidence>
<dbReference type="Proteomes" id="UP000886597">
    <property type="component" value="Unassembled WGS sequence"/>
</dbReference>